<name>A0A140GRP8_CLOPF</name>
<keyword evidence="1" id="KW-0614">Plasmid</keyword>
<evidence type="ECO:0000313" key="1">
    <source>
        <dbReference type="EMBL" id="AMN31207.1"/>
    </source>
</evidence>
<reference evidence="1 2" key="1">
    <citation type="journal article" date="2016" name="PLoS ONE">
        <title>Plasmid Characterization and Chromosome Analysis of Two netF+ Clostridium perfringens Isolates Associated with Foal and Canine Necrotizing Enteritis.</title>
        <authorList>
            <person name="Mehdizadeh Gohari I."/>
            <person name="Kropinski A.M."/>
            <person name="Weese S.J."/>
            <person name="Parreira V.R."/>
            <person name="Whitehead A.E."/>
            <person name="Boerlin P."/>
            <person name="Prescott J.F."/>
        </authorList>
    </citation>
    <scope>NUCLEOTIDE SEQUENCE [LARGE SCALE GENOMIC DNA]</scope>
    <source>
        <strain evidence="1 2">JP838</strain>
        <plasmid evidence="2">Plasmid pJFP838A</plasmid>
    </source>
</reference>
<protein>
    <submittedName>
        <fullName evidence="1">Uncharacterized protein</fullName>
    </submittedName>
</protein>
<geneLocation type="plasmid" evidence="1 2">
    <name>pJFP838A</name>
</geneLocation>
<gene>
    <name evidence="1" type="ORF">JFP838_pA0291</name>
</gene>
<dbReference type="Proteomes" id="UP000070260">
    <property type="component" value="Plasmid pJFP838A"/>
</dbReference>
<dbReference type="RefSeq" id="WP_061429797.1">
    <property type="nucleotide sequence ID" value="NZ_CP013615.1"/>
</dbReference>
<proteinExistence type="predicted"/>
<sequence length="133" mass="16092">MKIYGLELNSYFEPLDKVINKLEWKIYKKDYNVKHFIVGFILFEFNIDSEEELKGFIDILKNVKEESAEFFARALAKFFFSIDKNLDVKFIYDADLSLLYNLKLFLLNRSYKKFVKSLTKSFKYEKEYKEQRA</sequence>
<dbReference type="PATRIC" id="fig|1502.177.peg.3500"/>
<evidence type="ECO:0000313" key="2">
    <source>
        <dbReference type="Proteomes" id="UP000070260"/>
    </source>
</evidence>
<dbReference type="AlphaFoldDB" id="A0A140GRP8"/>
<dbReference type="EMBL" id="CP013615">
    <property type="protein sequence ID" value="AMN31207.1"/>
    <property type="molecule type" value="Genomic_DNA"/>
</dbReference>
<accession>A0A140GRP8</accession>
<organism evidence="1 2">
    <name type="scientific">Clostridium perfringens</name>
    <dbReference type="NCBI Taxonomy" id="1502"/>
    <lineage>
        <taxon>Bacteria</taxon>
        <taxon>Bacillati</taxon>
        <taxon>Bacillota</taxon>
        <taxon>Clostridia</taxon>
        <taxon>Eubacteriales</taxon>
        <taxon>Clostridiaceae</taxon>
        <taxon>Clostridium</taxon>
    </lineage>
</organism>